<protein>
    <submittedName>
        <fullName evidence="1">Ester cyclase</fullName>
    </submittedName>
</protein>
<dbReference type="OrthoDB" id="129343at2"/>
<dbReference type="Pfam" id="PF07366">
    <property type="entry name" value="SnoaL"/>
    <property type="match status" value="1"/>
</dbReference>
<keyword evidence="2" id="KW-1185">Reference proteome</keyword>
<dbReference type="InterPro" id="IPR032710">
    <property type="entry name" value="NTF2-like_dom_sf"/>
</dbReference>
<reference evidence="1 2" key="1">
    <citation type="submission" date="2019-03" db="EMBL/GenBank/DDBJ databases">
        <title>Bradyrhizobium diversity isolated from nodules of Chamaecrista fasciculata.</title>
        <authorList>
            <person name="Klepa M.S."/>
            <person name="Urquiaga M.O."/>
            <person name="Hungria M."/>
            <person name="Delamuta J.R."/>
        </authorList>
    </citation>
    <scope>NUCLEOTIDE SEQUENCE [LARGE SCALE GENOMIC DNA]</scope>
    <source>
        <strain evidence="1 2">CNPSo 3448</strain>
    </source>
</reference>
<dbReference type="AlphaFoldDB" id="A0A4Y9LQX9"/>
<proteinExistence type="predicted"/>
<dbReference type="PANTHER" id="PTHR38436">
    <property type="entry name" value="POLYKETIDE CYCLASE SNOAL-LIKE DOMAIN"/>
    <property type="match status" value="1"/>
</dbReference>
<sequence length="143" mass="15980">MTSAHQLALNEEIVRELYTCIQANRADRFEALVSTEHVDHSNGRHGPAGFAAAVANLHNAYSNFRIELETVVAADDLVVIQWHETGLHTGQFFNLKPTNQPFEARGLNMYRLAHGKIVDSWIAVDPKTFRAQQLAQATLRDAT</sequence>
<dbReference type="Proteomes" id="UP000297966">
    <property type="component" value="Unassembled WGS sequence"/>
</dbReference>
<evidence type="ECO:0000313" key="1">
    <source>
        <dbReference type="EMBL" id="TFV44162.1"/>
    </source>
</evidence>
<dbReference type="InterPro" id="IPR009959">
    <property type="entry name" value="Cyclase_SnoaL-like"/>
</dbReference>
<dbReference type="GO" id="GO:0030638">
    <property type="term" value="P:polyketide metabolic process"/>
    <property type="evidence" value="ECO:0007669"/>
    <property type="project" value="InterPro"/>
</dbReference>
<dbReference type="Gene3D" id="3.10.450.50">
    <property type="match status" value="1"/>
</dbReference>
<accession>A0A4Y9LQX9</accession>
<gene>
    <name evidence="1" type="ORF">E4K65_29765</name>
</gene>
<dbReference type="PANTHER" id="PTHR38436:SF1">
    <property type="entry name" value="ESTER CYCLASE"/>
    <property type="match status" value="1"/>
</dbReference>
<name>A0A4Y9LQX9_9BRAD</name>
<comment type="caution">
    <text evidence="1">The sequence shown here is derived from an EMBL/GenBank/DDBJ whole genome shotgun (WGS) entry which is preliminary data.</text>
</comment>
<dbReference type="EMBL" id="SPQT01000020">
    <property type="protein sequence ID" value="TFV44162.1"/>
    <property type="molecule type" value="Genomic_DNA"/>
</dbReference>
<evidence type="ECO:0000313" key="2">
    <source>
        <dbReference type="Proteomes" id="UP000297966"/>
    </source>
</evidence>
<dbReference type="SUPFAM" id="SSF54427">
    <property type="entry name" value="NTF2-like"/>
    <property type="match status" value="1"/>
</dbReference>
<organism evidence="1 2">
    <name type="scientific">Bradyrhizobium niftali</name>
    <dbReference type="NCBI Taxonomy" id="2560055"/>
    <lineage>
        <taxon>Bacteria</taxon>
        <taxon>Pseudomonadati</taxon>
        <taxon>Pseudomonadota</taxon>
        <taxon>Alphaproteobacteria</taxon>
        <taxon>Hyphomicrobiales</taxon>
        <taxon>Nitrobacteraceae</taxon>
        <taxon>Bradyrhizobium</taxon>
    </lineage>
</organism>